<proteinExistence type="predicted"/>
<dbReference type="EMBL" id="JACVVK020000130">
    <property type="protein sequence ID" value="KAK7490133.1"/>
    <property type="molecule type" value="Genomic_DNA"/>
</dbReference>
<protein>
    <recommendedName>
        <fullName evidence="11">Endothelin-converting enzyme 1</fullName>
    </recommendedName>
</protein>
<evidence type="ECO:0000256" key="2">
    <source>
        <dbReference type="ARBA" id="ARBA00022670"/>
    </source>
</evidence>
<evidence type="ECO:0000256" key="5">
    <source>
        <dbReference type="ARBA" id="ARBA00022833"/>
    </source>
</evidence>
<comment type="caution">
    <text evidence="9">The sequence shown here is derived from an EMBL/GenBank/DDBJ whole genome shotgun (WGS) entry which is preliminary data.</text>
</comment>
<keyword evidence="4" id="KW-0378">Hydrolase</keyword>
<dbReference type="Gene3D" id="1.10.1380.10">
    <property type="entry name" value="Neutral endopeptidase , domain2"/>
    <property type="match status" value="1"/>
</dbReference>
<dbReference type="SUPFAM" id="SSF55486">
    <property type="entry name" value="Metalloproteases ('zincins'), catalytic domain"/>
    <property type="match status" value="1"/>
</dbReference>
<evidence type="ECO:0000256" key="3">
    <source>
        <dbReference type="ARBA" id="ARBA00022723"/>
    </source>
</evidence>
<accession>A0ABD0KS92</accession>
<dbReference type="PANTHER" id="PTHR11733">
    <property type="entry name" value="ZINC METALLOPROTEASE FAMILY M13 NEPRILYSIN-RELATED"/>
    <property type="match status" value="1"/>
</dbReference>
<dbReference type="Gene3D" id="3.40.390.10">
    <property type="entry name" value="Collagenase (Catalytic Domain)"/>
    <property type="match status" value="1"/>
</dbReference>
<dbReference type="GO" id="GO:0008237">
    <property type="term" value="F:metallopeptidase activity"/>
    <property type="evidence" value="ECO:0007669"/>
    <property type="project" value="UniProtKB-KW"/>
</dbReference>
<keyword evidence="5" id="KW-0862">Zinc</keyword>
<evidence type="ECO:0000313" key="9">
    <source>
        <dbReference type="EMBL" id="KAK7490133.1"/>
    </source>
</evidence>
<evidence type="ECO:0000259" key="8">
    <source>
        <dbReference type="Pfam" id="PF05649"/>
    </source>
</evidence>
<comment type="cofactor">
    <cofactor evidence="1">
        <name>Zn(2+)</name>
        <dbReference type="ChEBI" id="CHEBI:29105"/>
    </cofactor>
</comment>
<gene>
    <name evidence="9" type="ORF">BaRGS_00018655</name>
</gene>
<name>A0ABD0KS92_9CAEN</name>
<dbReference type="GO" id="GO:0006508">
    <property type="term" value="P:proteolysis"/>
    <property type="evidence" value="ECO:0007669"/>
    <property type="project" value="UniProtKB-KW"/>
</dbReference>
<dbReference type="InterPro" id="IPR008753">
    <property type="entry name" value="Peptidase_M13_N"/>
</dbReference>
<organism evidence="9 10">
    <name type="scientific">Batillaria attramentaria</name>
    <dbReference type="NCBI Taxonomy" id="370345"/>
    <lineage>
        <taxon>Eukaryota</taxon>
        <taxon>Metazoa</taxon>
        <taxon>Spiralia</taxon>
        <taxon>Lophotrochozoa</taxon>
        <taxon>Mollusca</taxon>
        <taxon>Gastropoda</taxon>
        <taxon>Caenogastropoda</taxon>
        <taxon>Sorbeoconcha</taxon>
        <taxon>Cerithioidea</taxon>
        <taxon>Batillariidae</taxon>
        <taxon>Batillaria</taxon>
    </lineage>
</organism>
<dbReference type="InterPro" id="IPR018497">
    <property type="entry name" value="Peptidase_M13_C"/>
</dbReference>
<keyword evidence="10" id="KW-1185">Reference proteome</keyword>
<dbReference type="Pfam" id="PF05649">
    <property type="entry name" value="Peptidase_M13_N"/>
    <property type="match status" value="1"/>
</dbReference>
<dbReference type="CDD" id="cd08662">
    <property type="entry name" value="M13"/>
    <property type="match status" value="1"/>
</dbReference>
<dbReference type="InterPro" id="IPR000718">
    <property type="entry name" value="Peptidase_M13"/>
</dbReference>
<evidence type="ECO:0000256" key="1">
    <source>
        <dbReference type="ARBA" id="ARBA00001947"/>
    </source>
</evidence>
<dbReference type="Pfam" id="PF01431">
    <property type="entry name" value="Peptidase_M13"/>
    <property type="match status" value="1"/>
</dbReference>
<keyword evidence="6" id="KW-0482">Metalloprotease</keyword>
<evidence type="ECO:0000256" key="4">
    <source>
        <dbReference type="ARBA" id="ARBA00022801"/>
    </source>
</evidence>
<evidence type="ECO:0000256" key="6">
    <source>
        <dbReference type="ARBA" id="ARBA00023049"/>
    </source>
</evidence>
<feature type="domain" description="Peptidase M13 C-terminal" evidence="7">
    <location>
        <begin position="334"/>
        <end position="531"/>
    </location>
</feature>
<dbReference type="PANTHER" id="PTHR11733:SF195">
    <property type="entry name" value="ENDOTHELIN-CONVERTING ENZYME-LIKE 1"/>
    <property type="match status" value="1"/>
</dbReference>
<dbReference type="GO" id="GO:0046872">
    <property type="term" value="F:metal ion binding"/>
    <property type="evidence" value="ECO:0007669"/>
    <property type="project" value="UniProtKB-KW"/>
</dbReference>
<dbReference type="Proteomes" id="UP001519460">
    <property type="component" value="Unassembled WGS sequence"/>
</dbReference>
<keyword evidence="3" id="KW-0479">Metal-binding</keyword>
<dbReference type="InterPro" id="IPR042089">
    <property type="entry name" value="Peptidase_M13_dom_2"/>
</dbReference>
<dbReference type="PRINTS" id="PR00786">
    <property type="entry name" value="NEPRILYSIN"/>
</dbReference>
<keyword evidence="2" id="KW-0645">Protease</keyword>
<reference evidence="9 10" key="1">
    <citation type="journal article" date="2023" name="Sci. Data">
        <title>Genome assembly of the Korean intertidal mud-creeper Batillaria attramentaria.</title>
        <authorList>
            <person name="Patra A.K."/>
            <person name="Ho P.T."/>
            <person name="Jun S."/>
            <person name="Lee S.J."/>
            <person name="Kim Y."/>
            <person name="Won Y.J."/>
        </authorList>
    </citation>
    <scope>NUCLEOTIDE SEQUENCE [LARGE SCALE GENOMIC DNA]</scope>
    <source>
        <strain evidence="9">Wonlab-2016</strain>
    </source>
</reference>
<feature type="domain" description="Peptidase M13 N-terminal" evidence="8">
    <location>
        <begin position="14"/>
        <end position="272"/>
    </location>
</feature>
<evidence type="ECO:0008006" key="11">
    <source>
        <dbReference type="Google" id="ProtNLM"/>
    </source>
</evidence>
<dbReference type="AlphaFoldDB" id="A0ABD0KS92"/>
<dbReference type="PROSITE" id="PS51885">
    <property type="entry name" value="NEPRILYSIN"/>
    <property type="match status" value="1"/>
</dbReference>
<evidence type="ECO:0000313" key="10">
    <source>
        <dbReference type="Proteomes" id="UP001519460"/>
    </source>
</evidence>
<sequence length="532" mass="61364">MGQDNALGDGFDRLISIDLSGIGLPLRYYTGAQYDKGRTDYKTFIRTVATLLLRDAELNITDAEKTRRVEQFVSDAFDVESEIASLKESAQSTPNPHSMDQRMTLQEINTQTGGVVNWVDFFMYMFNRAPVNGNTPVVVLEKEYLLKFTEWIKTELEKNSRDFKRKLHNYLVWRLSHRYVQDLSWEYIHANRQIYVDLTGVAEFLGTWRYCVSKIDRDMYEALGALFAHEITDYIRNALVESLRSRLHWMSQQTRDTAVKKVQDSIMKLGYPDYMMNEHTLDQIYSSLTISKTDYFSNLLSFNTFFKDEWNNHLASPGDTSVWVYSTYSFVAQYYNPWKELIVPAGLLQFPIYDHKSPHYMNFGSMGAIVGRQLVHAVDVIANNYRLDGAQFGTWWSNQTIEEYEKVKQCIVDAYKDVVQGPYEVFGDSYPVSVDMDYYAPIALGESSGVKLALRAYKDWMAKTGGEKKMPGPGWTNEQSFFVAYAQALSRPYAVQENVQVNQALAQLQEFQDAFQCTDSSKMVAPKRCQLY</sequence>
<evidence type="ECO:0000259" key="7">
    <source>
        <dbReference type="Pfam" id="PF01431"/>
    </source>
</evidence>
<dbReference type="InterPro" id="IPR024079">
    <property type="entry name" value="MetalloPept_cat_dom_sf"/>
</dbReference>